<organism evidence="2 3">
    <name type="scientific">Portunus trituberculatus</name>
    <name type="common">Swimming crab</name>
    <name type="synonym">Neptunus trituberculatus</name>
    <dbReference type="NCBI Taxonomy" id="210409"/>
    <lineage>
        <taxon>Eukaryota</taxon>
        <taxon>Metazoa</taxon>
        <taxon>Ecdysozoa</taxon>
        <taxon>Arthropoda</taxon>
        <taxon>Crustacea</taxon>
        <taxon>Multicrustacea</taxon>
        <taxon>Malacostraca</taxon>
        <taxon>Eumalacostraca</taxon>
        <taxon>Eucarida</taxon>
        <taxon>Decapoda</taxon>
        <taxon>Pleocyemata</taxon>
        <taxon>Brachyura</taxon>
        <taxon>Eubrachyura</taxon>
        <taxon>Portunoidea</taxon>
        <taxon>Portunidae</taxon>
        <taxon>Portuninae</taxon>
        <taxon>Portunus</taxon>
    </lineage>
</organism>
<sequence>MHHRSSLPASARTILPRSVLSRPAVTPADPNTSQWDGQRFTVSGRRGKFNYALQVASAN</sequence>
<dbReference type="Proteomes" id="UP000324222">
    <property type="component" value="Unassembled WGS sequence"/>
</dbReference>
<evidence type="ECO:0000256" key="1">
    <source>
        <dbReference type="SAM" id="MobiDB-lite"/>
    </source>
</evidence>
<dbReference type="AlphaFoldDB" id="A0A5B7KCJ9"/>
<dbReference type="EMBL" id="VSRR010141132">
    <property type="protein sequence ID" value="MPD04454.1"/>
    <property type="molecule type" value="Genomic_DNA"/>
</dbReference>
<reference evidence="2 3" key="1">
    <citation type="submission" date="2019-05" db="EMBL/GenBank/DDBJ databases">
        <title>Another draft genome of Portunus trituberculatus and its Hox gene families provides insights of decapod evolution.</title>
        <authorList>
            <person name="Jeong J.-H."/>
            <person name="Song I."/>
            <person name="Kim S."/>
            <person name="Choi T."/>
            <person name="Kim D."/>
            <person name="Ryu S."/>
            <person name="Kim W."/>
        </authorList>
    </citation>
    <scope>NUCLEOTIDE SEQUENCE [LARGE SCALE GENOMIC DNA]</scope>
    <source>
        <tissue evidence="2">Muscle</tissue>
    </source>
</reference>
<gene>
    <name evidence="2" type="ORF">E2C01_100145</name>
</gene>
<feature type="region of interest" description="Disordered" evidence="1">
    <location>
        <begin position="1"/>
        <end position="40"/>
    </location>
</feature>
<name>A0A5B7KCJ9_PORTR</name>
<comment type="caution">
    <text evidence="2">The sequence shown here is derived from an EMBL/GenBank/DDBJ whole genome shotgun (WGS) entry which is preliminary data.</text>
</comment>
<evidence type="ECO:0000313" key="2">
    <source>
        <dbReference type="EMBL" id="MPD04454.1"/>
    </source>
</evidence>
<evidence type="ECO:0000313" key="3">
    <source>
        <dbReference type="Proteomes" id="UP000324222"/>
    </source>
</evidence>
<protein>
    <submittedName>
        <fullName evidence="2">Uncharacterized protein</fullName>
    </submittedName>
</protein>
<accession>A0A5B7KCJ9</accession>
<keyword evidence="3" id="KW-1185">Reference proteome</keyword>
<proteinExistence type="predicted"/>